<dbReference type="Gramene" id="CDY31483">
    <property type="protein sequence ID" value="CDY31483"/>
    <property type="gene ID" value="GSBRNA2T00047761001"/>
</dbReference>
<sequence>MNCDLFQNEENFDVDHREFWTEMGVSTAVGPNLVELRCVLERCKDWSVEKRTMVGLLCVLHLAVYGIAPTRRLPLQCAKRVLDFAAFQRYPWGRAACQTLVHSVKCADYTAKESYTIEGFIFILQIWAYESVTGIGELYVNKIVGENVPLLSWSGSRRFKFEDFIREEKKHHEAKVLFSSFVFSMLVILINNLNN</sequence>
<organism evidence="2 3">
    <name type="scientific">Brassica napus</name>
    <name type="common">Rape</name>
    <dbReference type="NCBI Taxonomy" id="3708"/>
    <lineage>
        <taxon>Eukaryota</taxon>
        <taxon>Viridiplantae</taxon>
        <taxon>Streptophyta</taxon>
        <taxon>Embryophyta</taxon>
        <taxon>Tracheophyta</taxon>
        <taxon>Spermatophyta</taxon>
        <taxon>Magnoliopsida</taxon>
        <taxon>eudicotyledons</taxon>
        <taxon>Gunneridae</taxon>
        <taxon>Pentapetalae</taxon>
        <taxon>rosids</taxon>
        <taxon>malvids</taxon>
        <taxon>Brassicales</taxon>
        <taxon>Brassicaceae</taxon>
        <taxon>Brassiceae</taxon>
        <taxon>Brassica</taxon>
    </lineage>
</organism>
<proteinExistence type="predicted"/>
<keyword evidence="3" id="KW-1185">Reference proteome</keyword>
<name>A0A078H3S4_BRANA</name>
<dbReference type="PaxDb" id="3708-A0A078H3S4"/>
<dbReference type="InterPro" id="IPR015410">
    <property type="entry name" value="DUF1985"/>
</dbReference>
<evidence type="ECO:0000313" key="3">
    <source>
        <dbReference type="Proteomes" id="UP000028999"/>
    </source>
</evidence>
<evidence type="ECO:0000313" key="2">
    <source>
        <dbReference type="EMBL" id="CDY31483.1"/>
    </source>
</evidence>
<feature type="domain" description="DUF1985" evidence="1">
    <location>
        <begin position="2"/>
        <end position="102"/>
    </location>
</feature>
<gene>
    <name evidence="2" type="primary">BnaC05g15920D</name>
    <name evidence="2" type="ORF">GSBRNA2T00047761001</name>
</gene>
<reference evidence="2 3" key="1">
    <citation type="journal article" date="2014" name="Science">
        <title>Plant genetics. Early allopolyploid evolution in the post-Neolithic Brassica napus oilseed genome.</title>
        <authorList>
            <person name="Chalhoub B."/>
            <person name="Denoeud F."/>
            <person name="Liu S."/>
            <person name="Parkin I.A."/>
            <person name="Tang H."/>
            <person name="Wang X."/>
            <person name="Chiquet J."/>
            <person name="Belcram H."/>
            <person name="Tong C."/>
            <person name="Samans B."/>
            <person name="Correa M."/>
            <person name="Da Silva C."/>
            <person name="Just J."/>
            <person name="Falentin C."/>
            <person name="Koh C.S."/>
            <person name="Le Clainche I."/>
            <person name="Bernard M."/>
            <person name="Bento P."/>
            <person name="Noel B."/>
            <person name="Labadie K."/>
            <person name="Alberti A."/>
            <person name="Charles M."/>
            <person name="Arnaud D."/>
            <person name="Guo H."/>
            <person name="Daviaud C."/>
            <person name="Alamery S."/>
            <person name="Jabbari K."/>
            <person name="Zhao M."/>
            <person name="Edger P.P."/>
            <person name="Chelaifa H."/>
            <person name="Tack D."/>
            <person name="Lassalle G."/>
            <person name="Mestiri I."/>
            <person name="Schnel N."/>
            <person name="Le Paslier M.C."/>
            <person name="Fan G."/>
            <person name="Renault V."/>
            <person name="Bayer P.E."/>
            <person name="Golicz A.A."/>
            <person name="Manoli S."/>
            <person name="Lee T.H."/>
            <person name="Thi V.H."/>
            <person name="Chalabi S."/>
            <person name="Hu Q."/>
            <person name="Fan C."/>
            <person name="Tollenaere R."/>
            <person name="Lu Y."/>
            <person name="Battail C."/>
            <person name="Shen J."/>
            <person name="Sidebottom C.H."/>
            <person name="Wang X."/>
            <person name="Canaguier A."/>
            <person name="Chauveau A."/>
            <person name="Berard A."/>
            <person name="Deniot G."/>
            <person name="Guan M."/>
            <person name="Liu Z."/>
            <person name="Sun F."/>
            <person name="Lim Y.P."/>
            <person name="Lyons E."/>
            <person name="Town C.D."/>
            <person name="Bancroft I."/>
            <person name="Wang X."/>
            <person name="Meng J."/>
            <person name="Ma J."/>
            <person name="Pires J.C."/>
            <person name="King G.J."/>
            <person name="Brunel D."/>
            <person name="Delourme R."/>
            <person name="Renard M."/>
            <person name="Aury J.M."/>
            <person name="Adams K.L."/>
            <person name="Batley J."/>
            <person name="Snowdon R.J."/>
            <person name="Tost J."/>
            <person name="Edwards D."/>
            <person name="Zhou Y."/>
            <person name="Hua W."/>
            <person name="Sharpe A.G."/>
            <person name="Paterson A.H."/>
            <person name="Guan C."/>
            <person name="Wincker P."/>
        </authorList>
    </citation>
    <scope>NUCLEOTIDE SEQUENCE [LARGE SCALE GENOMIC DNA]</scope>
    <source>
        <strain evidence="3">cv. Darmor-bzh</strain>
    </source>
</reference>
<dbReference type="EMBL" id="LK032273">
    <property type="protein sequence ID" value="CDY31483.1"/>
    <property type="molecule type" value="Genomic_DNA"/>
</dbReference>
<evidence type="ECO:0000259" key="1">
    <source>
        <dbReference type="Pfam" id="PF09331"/>
    </source>
</evidence>
<protein>
    <submittedName>
        <fullName evidence="2">BnaC05g15920D protein</fullName>
    </submittedName>
</protein>
<accession>A0A078H3S4</accession>
<dbReference type="AlphaFoldDB" id="A0A078H3S4"/>
<dbReference type="Pfam" id="PF09331">
    <property type="entry name" value="DUF1985"/>
    <property type="match status" value="1"/>
</dbReference>
<dbReference type="Proteomes" id="UP000028999">
    <property type="component" value="Unassembled WGS sequence"/>
</dbReference>